<reference evidence="2" key="1">
    <citation type="journal article" date="2014" name="Int. J. Syst. Evol. Microbiol.">
        <title>Complete genome sequence of Corynebacterium casei LMG S-19264T (=DSM 44701T), isolated from a smear-ripened cheese.</title>
        <authorList>
            <consortium name="US DOE Joint Genome Institute (JGI-PGF)"/>
            <person name="Walter F."/>
            <person name="Albersmeier A."/>
            <person name="Kalinowski J."/>
            <person name="Ruckert C."/>
        </authorList>
    </citation>
    <scope>NUCLEOTIDE SEQUENCE</scope>
    <source>
        <strain evidence="2">CGMCC 4.5737</strain>
    </source>
</reference>
<feature type="transmembrane region" description="Helical" evidence="1">
    <location>
        <begin position="50"/>
        <end position="72"/>
    </location>
</feature>
<reference evidence="2" key="2">
    <citation type="submission" date="2020-09" db="EMBL/GenBank/DDBJ databases">
        <authorList>
            <person name="Sun Q."/>
            <person name="Zhou Y."/>
        </authorList>
    </citation>
    <scope>NUCLEOTIDE SEQUENCE</scope>
    <source>
        <strain evidence="2">CGMCC 4.5737</strain>
    </source>
</reference>
<keyword evidence="1" id="KW-0472">Membrane</keyword>
<accession>A0A8J3CE48</accession>
<dbReference type="AlphaFoldDB" id="A0A8J3CE48"/>
<sequence>MTRDGTVEGMPPLLYRHAALVLGASAVVLLPWMVVLAVELPKAVDVPRNWTLAWLGLDGLIAVGLATTAWLARYRDERTRLAAVATGTLLIADAWFDVCTASLGGELACAVTLALGAELPLALLCLLLASSRHDDREHQATGNMS</sequence>
<feature type="transmembrane region" description="Helical" evidence="1">
    <location>
        <begin position="20"/>
        <end position="38"/>
    </location>
</feature>
<dbReference type="EMBL" id="BMMK01000011">
    <property type="protein sequence ID" value="GGM55147.1"/>
    <property type="molecule type" value="Genomic_DNA"/>
</dbReference>
<comment type="caution">
    <text evidence="2">The sequence shown here is derived from an EMBL/GenBank/DDBJ whole genome shotgun (WGS) entry which is preliminary data.</text>
</comment>
<evidence type="ECO:0000256" key="1">
    <source>
        <dbReference type="SAM" id="Phobius"/>
    </source>
</evidence>
<evidence type="ECO:0000313" key="3">
    <source>
        <dbReference type="Proteomes" id="UP000637578"/>
    </source>
</evidence>
<dbReference type="Proteomes" id="UP000637578">
    <property type="component" value="Unassembled WGS sequence"/>
</dbReference>
<evidence type="ECO:0000313" key="2">
    <source>
        <dbReference type="EMBL" id="GGM55147.1"/>
    </source>
</evidence>
<keyword evidence="1" id="KW-0812">Transmembrane</keyword>
<gene>
    <name evidence="2" type="ORF">GCM10012275_27820</name>
</gene>
<organism evidence="2 3">
    <name type="scientific">Longimycelium tulufanense</name>
    <dbReference type="NCBI Taxonomy" id="907463"/>
    <lineage>
        <taxon>Bacteria</taxon>
        <taxon>Bacillati</taxon>
        <taxon>Actinomycetota</taxon>
        <taxon>Actinomycetes</taxon>
        <taxon>Pseudonocardiales</taxon>
        <taxon>Pseudonocardiaceae</taxon>
        <taxon>Longimycelium</taxon>
    </lineage>
</organism>
<protein>
    <submittedName>
        <fullName evidence="2">Uncharacterized protein</fullName>
    </submittedName>
</protein>
<keyword evidence="1" id="KW-1133">Transmembrane helix</keyword>
<keyword evidence="3" id="KW-1185">Reference proteome</keyword>
<proteinExistence type="predicted"/>
<name>A0A8J3CE48_9PSEU</name>